<evidence type="ECO:0000313" key="1">
    <source>
        <dbReference type="EMBL" id="AGY56390.1"/>
    </source>
</evidence>
<dbReference type="Proteomes" id="UP000017396">
    <property type="component" value="Chromosome"/>
</dbReference>
<protein>
    <submittedName>
        <fullName evidence="1">Uncharacterized protein</fullName>
    </submittedName>
</protein>
<name>U5QFE4_GLOK1</name>
<dbReference type="AlphaFoldDB" id="U5QFE4"/>
<organism evidence="1 2">
    <name type="scientific">Gloeobacter kilaueensis (strain ATCC BAA-2537 / CCAP 1431/1 / ULC 316 / JS1)</name>
    <dbReference type="NCBI Taxonomy" id="1183438"/>
    <lineage>
        <taxon>Bacteria</taxon>
        <taxon>Bacillati</taxon>
        <taxon>Cyanobacteriota</taxon>
        <taxon>Cyanophyceae</taxon>
        <taxon>Gloeobacterales</taxon>
        <taxon>Gloeobacteraceae</taxon>
        <taxon>Gloeobacter</taxon>
    </lineage>
</organism>
<proteinExistence type="predicted"/>
<keyword evidence="2" id="KW-1185">Reference proteome</keyword>
<evidence type="ECO:0000313" key="2">
    <source>
        <dbReference type="Proteomes" id="UP000017396"/>
    </source>
</evidence>
<dbReference type="EMBL" id="CP003587">
    <property type="protein sequence ID" value="AGY56390.1"/>
    <property type="molecule type" value="Genomic_DNA"/>
</dbReference>
<reference evidence="1 2" key="1">
    <citation type="journal article" date="2013" name="PLoS ONE">
        <title>Cultivation and Complete Genome Sequencing of Gloeobacter kilaueensis sp. nov., from a Lava Cave in Kilauea Caldera, Hawai'i.</title>
        <authorList>
            <person name="Saw J.H."/>
            <person name="Schatz M."/>
            <person name="Brown M.V."/>
            <person name="Kunkel D.D."/>
            <person name="Foster J.S."/>
            <person name="Shick H."/>
            <person name="Christensen S."/>
            <person name="Hou S."/>
            <person name="Wan X."/>
            <person name="Donachie S.P."/>
        </authorList>
    </citation>
    <scope>NUCLEOTIDE SEQUENCE [LARGE SCALE GENOMIC DNA]</scope>
    <source>
        <strain evidence="2">JS</strain>
    </source>
</reference>
<sequence length="100" mass="11474">MESVLLKLLRSGGGSAVTPAVEMGSLSAEDVQQMFRRLLVEQDLNPENWSLQIEVCLPEDDWPLQELAYIVCRVRCYAPRRRLSQFGLLRWLLQRQSKAA</sequence>
<dbReference type="HOGENOM" id="CLU_2301835_0_0_3"/>
<gene>
    <name evidence="1" type="ORF">GKIL_0143</name>
</gene>
<dbReference type="STRING" id="1183438.GKIL_0143"/>
<accession>U5QFE4</accession>
<dbReference type="RefSeq" id="WP_023171389.1">
    <property type="nucleotide sequence ID" value="NC_022600.1"/>
</dbReference>
<dbReference type="KEGG" id="glj:GKIL_0143"/>